<accession>A0A376AC18</accession>
<gene>
    <name evidence="1" type="ORF">RHIZ70_1012</name>
</gene>
<evidence type="ECO:0000313" key="2">
    <source>
        <dbReference type="Proteomes" id="UP000254764"/>
    </source>
</evidence>
<sequence>MNGDVDERVWSGHPGTCLSNCRHLRQINRFLIARHGFRVQQGATVSTNRVNPRRTRENLCCGAQ</sequence>
<keyword evidence="2" id="KW-1185">Reference proteome</keyword>
<evidence type="ECO:0000313" key="1">
    <source>
        <dbReference type="EMBL" id="SSC65304.1"/>
    </source>
</evidence>
<dbReference type="Proteomes" id="UP000254764">
    <property type="component" value="Unassembled WGS sequence"/>
</dbReference>
<protein>
    <submittedName>
        <fullName evidence="1">Uncharacterized protein</fullName>
    </submittedName>
</protein>
<dbReference type="AlphaFoldDB" id="A0A376AC18"/>
<proteinExistence type="predicted"/>
<organism evidence="1 2">
    <name type="scientific">Ciceribacter selenitireducens ATCC BAA-1503</name>
    <dbReference type="NCBI Taxonomy" id="1336235"/>
    <lineage>
        <taxon>Bacteria</taxon>
        <taxon>Pseudomonadati</taxon>
        <taxon>Pseudomonadota</taxon>
        <taxon>Alphaproteobacteria</taxon>
        <taxon>Hyphomicrobiales</taxon>
        <taxon>Rhizobiaceae</taxon>
        <taxon>Ciceribacter</taxon>
    </lineage>
</organism>
<name>A0A376AC18_9HYPH</name>
<dbReference type="EMBL" id="UEYP01000001">
    <property type="protein sequence ID" value="SSC65304.1"/>
    <property type="molecule type" value="Genomic_DNA"/>
</dbReference>
<reference evidence="2" key="1">
    <citation type="submission" date="2018-07" db="EMBL/GenBank/DDBJ databases">
        <authorList>
            <person name="Peiro R."/>
            <person name="Begona"/>
            <person name="Cbmso G."/>
            <person name="Lopez M."/>
            <person name="Gonzalez S."/>
        </authorList>
    </citation>
    <scope>NUCLEOTIDE SEQUENCE [LARGE SCALE GENOMIC DNA]</scope>
</reference>